<dbReference type="GO" id="GO:0043386">
    <property type="term" value="P:mycotoxin biosynthetic process"/>
    <property type="evidence" value="ECO:0007669"/>
    <property type="project" value="InterPro"/>
</dbReference>
<dbReference type="STRING" id="1314800.A0A1B7MMG3"/>
<keyword evidence="6" id="KW-1185">Reference proteome</keyword>
<dbReference type="InParanoid" id="A0A1B7MMG3"/>
<dbReference type="Proteomes" id="UP000092154">
    <property type="component" value="Unassembled WGS sequence"/>
</dbReference>
<dbReference type="InterPro" id="IPR021765">
    <property type="entry name" value="UstYa-like"/>
</dbReference>
<evidence type="ECO:0000313" key="5">
    <source>
        <dbReference type="EMBL" id="OAX33771.1"/>
    </source>
</evidence>
<dbReference type="PANTHER" id="PTHR33365:SF11">
    <property type="entry name" value="TAT PATHWAY SIGNAL SEQUENCE"/>
    <property type="match status" value="1"/>
</dbReference>
<evidence type="ECO:0000256" key="2">
    <source>
        <dbReference type="ARBA" id="ARBA00023002"/>
    </source>
</evidence>
<evidence type="ECO:0000256" key="4">
    <source>
        <dbReference type="SAM" id="Phobius"/>
    </source>
</evidence>
<dbReference type="OrthoDB" id="3687641at2759"/>
<dbReference type="AlphaFoldDB" id="A0A1B7MMG3"/>
<dbReference type="GO" id="GO:0016491">
    <property type="term" value="F:oxidoreductase activity"/>
    <property type="evidence" value="ECO:0007669"/>
    <property type="project" value="UniProtKB-KW"/>
</dbReference>
<keyword evidence="2" id="KW-0560">Oxidoreductase</keyword>
<keyword evidence="4" id="KW-0472">Membrane</keyword>
<sequence length="200" mass="22804">MLNSLKRRSLEILHLFGPSTLAISILLNVLTMFRLRHTSVDDRQYTYIDEDYPTELPLRLDTVSLTFNSSEHYSTSGILAWSEWNSLDYFPQGHQGFVRLGPNGRMFGISMFHQIHCLQMLRLALIDGPNDHNGHCLNYLRQVILCNSDITLDPLRDDLDGTAAATDGLGVTHVCRDWLRVYAYVTENYNGPLWAEQSAT</sequence>
<reference evidence="5 6" key="1">
    <citation type="submission" date="2016-06" db="EMBL/GenBank/DDBJ databases">
        <title>Comparative genomics of the ectomycorrhizal sister species Rhizopogon vinicolor and Rhizopogon vesiculosus (Basidiomycota: Boletales) reveals a divergence of the mating type B locus.</title>
        <authorList>
            <consortium name="DOE Joint Genome Institute"/>
            <person name="Mujic A.B."/>
            <person name="Kuo A."/>
            <person name="Tritt A."/>
            <person name="Lipzen A."/>
            <person name="Chen C."/>
            <person name="Johnson J."/>
            <person name="Sharma A."/>
            <person name="Barry K."/>
            <person name="Grigoriev I.V."/>
            <person name="Spatafora J.W."/>
        </authorList>
    </citation>
    <scope>NUCLEOTIDE SEQUENCE [LARGE SCALE GENOMIC DNA]</scope>
    <source>
        <strain evidence="5 6">AM-OR11-026</strain>
    </source>
</reference>
<keyword evidence="4" id="KW-0812">Transmembrane</keyword>
<organism evidence="5 6">
    <name type="scientific">Rhizopogon vinicolor AM-OR11-026</name>
    <dbReference type="NCBI Taxonomy" id="1314800"/>
    <lineage>
        <taxon>Eukaryota</taxon>
        <taxon>Fungi</taxon>
        <taxon>Dikarya</taxon>
        <taxon>Basidiomycota</taxon>
        <taxon>Agaricomycotina</taxon>
        <taxon>Agaricomycetes</taxon>
        <taxon>Agaricomycetidae</taxon>
        <taxon>Boletales</taxon>
        <taxon>Suillineae</taxon>
        <taxon>Rhizopogonaceae</taxon>
        <taxon>Rhizopogon</taxon>
    </lineage>
</organism>
<comment type="similarity">
    <text evidence="3">Belongs to the ustYa family.</text>
</comment>
<evidence type="ECO:0000256" key="1">
    <source>
        <dbReference type="ARBA" id="ARBA00004685"/>
    </source>
</evidence>
<name>A0A1B7MMG3_9AGAM</name>
<dbReference type="PANTHER" id="PTHR33365">
    <property type="entry name" value="YALI0B05434P"/>
    <property type="match status" value="1"/>
</dbReference>
<evidence type="ECO:0000313" key="6">
    <source>
        <dbReference type="Proteomes" id="UP000092154"/>
    </source>
</evidence>
<gene>
    <name evidence="5" type="ORF">K503DRAFT_794403</name>
</gene>
<keyword evidence="4" id="KW-1133">Transmembrane helix</keyword>
<evidence type="ECO:0008006" key="7">
    <source>
        <dbReference type="Google" id="ProtNLM"/>
    </source>
</evidence>
<evidence type="ECO:0000256" key="3">
    <source>
        <dbReference type="ARBA" id="ARBA00035112"/>
    </source>
</evidence>
<dbReference type="Pfam" id="PF11807">
    <property type="entry name" value="UstYa"/>
    <property type="match status" value="1"/>
</dbReference>
<protein>
    <recommendedName>
        <fullName evidence="7">Oxidase ustYa</fullName>
    </recommendedName>
</protein>
<accession>A0A1B7MMG3</accession>
<proteinExistence type="inferred from homology"/>
<dbReference type="EMBL" id="KV448709">
    <property type="protein sequence ID" value="OAX33771.1"/>
    <property type="molecule type" value="Genomic_DNA"/>
</dbReference>
<comment type="pathway">
    <text evidence="1">Mycotoxin biosynthesis.</text>
</comment>
<feature type="transmembrane region" description="Helical" evidence="4">
    <location>
        <begin position="12"/>
        <end position="33"/>
    </location>
</feature>